<evidence type="ECO:0000259" key="6">
    <source>
        <dbReference type="PROSITE" id="PS51294"/>
    </source>
</evidence>
<evidence type="ECO:0000256" key="4">
    <source>
        <dbReference type="SAM" id="MobiDB-lite"/>
    </source>
</evidence>
<proteinExistence type="predicted"/>
<dbReference type="InterPro" id="IPR001005">
    <property type="entry name" value="SANT/Myb"/>
</dbReference>
<comment type="caution">
    <text evidence="7">The sequence shown here is derived from an EMBL/GenBank/DDBJ whole genome shotgun (WGS) entry which is preliminary data.</text>
</comment>
<sequence>MNTTETVKVKSDKDSSTVSMSGSVAHGNANSGGGESSGGLREMCKKHSKMIFKSYEAQISSNETYKFKKALIKSSYKKKKGTPEEQQKHYLQILYSIKDLKDTIERDQNKSSLKKKRETKKNPPTPKRKVKEVHKEEFKIEDLSSSLDTKNKTNTQHKTKEIKQKELKSSSKSVRFEVQQESLESKEDQSDSQEKKVSRKSHKRVKVDEKEEVNPNEPVEERKWNDGKHRKMKNGAFTETEVIILRKAICEYGLENNFSQEDIRNLVNESSKEKGYSRAWVEIAKSLPNRTVYACQKAAKRKFSSNNYKGKWNDEEEMHLVELAKTLGNSWTKIAEELNRTAENCRDKFRELGGLSSEKRKKGKWNFEEKLELIKIIDSITNVSFLKRVGSCRFKQAEEMKEGELTEKEERLLEKGFKKKKDGILFYREFELRDIADLLITKPEDVPLSNLPWADISKEIKKSKIVGEESGSIRSYDDCKNEWKNVIYPVLSQTSCKDKRADIKLLTHIIDCEYDSDVEIDFSIIENDRDEKHNKTRWDILLKNLGNSKIPKTTTEKAEKLLEIIKNRKRVTPKPKESKKPVHQQIEIGKFYAEFY</sequence>
<dbReference type="PANTHER" id="PTHR46380:SF2">
    <property type="entry name" value="CYCLIN-D-BINDING MYB-LIKE TRANSCRIPTION FACTOR 1"/>
    <property type="match status" value="1"/>
</dbReference>
<feature type="compositionally biased region" description="Basic and acidic residues" evidence="4">
    <location>
        <begin position="158"/>
        <end position="169"/>
    </location>
</feature>
<dbReference type="PROSITE" id="PS50090">
    <property type="entry name" value="MYB_LIKE"/>
    <property type="match status" value="1"/>
</dbReference>
<feature type="domain" description="Myb-like" evidence="5">
    <location>
        <begin position="304"/>
        <end position="353"/>
    </location>
</feature>
<feature type="region of interest" description="Disordered" evidence="4">
    <location>
        <begin position="104"/>
        <end position="222"/>
    </location>
</feature>
<protein>
    <submittedName>
        <fullName evidence="7">Uncharacterized protein</fullName>
    </submittedName>
</protein>
<keyword evidence="8" id="KW-1185">Reference proteome</keyword>
<feature type="compositionally biased region" description="Basic and acidic residues" evidence="4">
    <location>
        <begin position="133"/>
        <end position="142"/>
    </location>
</feature>
<keyword evidence="3" id="KW-0539">Nucleus</keyword>
<accession>A0AAD1X6N0</accession>
<dbReference type="GO" id="GO:0000976">
    <property type="term" value="F:transcription cis-regulatory region binding"/>
    <property type="evidence" value="ECO:0007669"/>
    <property type="project" value="TreeGrafter"/>
</dbReference>
<feature type="domain" description="HTH myb-type" evidence="6">
    <location>
        <begin position="309"/>
        <end position="357"/>
    </location>
</feature>
<dbReference type="InterPro" id="IPR051651">
    <property type="entry name" value="DMTF1_DNA-bind_reg"/>
</dbReference>
<dbReference type="SUPFAM" id="SSF46689">
    <property type="entry name" value="Homeodomain-like"/>
    <property type="match status" value="1"/>
</dbReference>
<evidence type="ECO:0000256" key="3">
    <source>
        <dbReference type="ARBA" id="ARBA00023242"/>
    </source>
</evidence>
<dbReference type="Pfam" id="PF00249">
    <property type="entry name" value="Myb_DNA-binding"/>
    <property type="match status" value="1"/>
</dbReference>
<keyword evidence="2" id="KW-0238">DNA-binding</keyword>
<dbReference type="GO" id="GO:0003700">
    <property type="term" value="F:DNA-binding transcription factor activity"/>
    <property type="evidence" value="ECO:0007669"/>
    <property type="project" value="TreeGrafter"/>
</dbReference>
<dbReference type="EMBL" id="CAMPGE010003898">
    <property type="protein sequence ID" value="CAI2362744.1"/>
    <property type="molecule type" value="Genomic_DNA"/>
</dbReference>
<evidence type="ECO:0000259" key="5">
    <source>
        <dbReference type="PROSITE" id="PS50090"/>
    </source>
</evidence>
<dbReference type="InterPro" id="IPR017930">
    <property type="entry name" value="Myb_dom"/>
</dbReference>
<evidence type="ECO:0000313" key="8">
    <source>
        <dbReference type="Proteomes" id="UP001295684"/>
    </source>
</evidence>
<dbReference type="AlphaFoldDB" id="A0AAD1X6N0"/>
<dbReference type="SMART" id="SM00717">
    <property type="entry name" value="SANT"/>
    <property type="match status" value="3"/>
</dbReference>
<feature type="compositionally biased region" description="Basic and acidic residues" evidence="4">
    <location>
        <begin position="206"/>
        <end position="222"/>
    </location>
</feature>
<name>A0AAD1X6N0_EUPCR</name>
<dbReference type="Gene3D" id="1.10.10.60">
    <property type="entry name" value="Homeodomain-like"/>
    <property type="match status" value="1"/>
</dbReference>
<comment type="subcellular location">
    <subcellularLocation>
        <location evidence="1">Nucleus</location>
    </subcellularLocation>
</comment>
<organism evidence="7 8">
    <name type="scientific">Euplotes crassus</name>
    <dbReference type="NCBI Taxonomy" id="5936"/>
    <lineage>
        <taxon>Eukaryota</taxon>
        <taxon>Sar</taxon>
        <taxon>Alveolata</taxon>
        <taxon>Ciliophora</taxon>
        <taxon>Intramacronucleata</taxon>
        <taxon>Spirotrichea</taxon>
        <taxon>Hypotrichia</taxon>
        <taxon>Euplotida</taxon>
        <taxon>Euplotidae</taxon>
        <taxon>Moneuplotes</taxon>
    </lineage>
</organism>
<reference evidence="7" key="1">
    <citation type="submission" date="2023-07" db="EMBL/GenBank/DDBJ databases">
        <authorList>
            <consortium name="AG Swart"/>
            <person name="Singh M."/>
            <person name="Singh A."/>
            <person name="Seah K."/>
            <person name="Emmerich C."/>
        </authorList>
    </citation>
    <scope>NUCLEOTIDE SEQUENCE</scope>
    <source>
        <strain evidence="7">DP1</strain>
    </source>
</reference>
<evidence type="ECO:0000256" key="1">
    <source>
        <dbReference type="ARBA" id="ARBA00004123"/>
    </source>
</evidence>
<dbReference type="GO" id="GO:0005634">
    <property type="term" value="C:nucleus"/>
    <property type="evidence" value="ECO:0007669"/>
    <property type="project" value="UniProtKB-SubCell"/>
</dbReference>
<feature type="compositionally biased region" description="Basic and acidic residues" evidence="4">
    <location>
        <begin position="183"/>
        <end position="196"/>
    </location>
</feature>
<evidence type="ECO:0000313" key="7">
    <source>
        <dbReference type="EMBL" id="CAI2362744.1"/>
    </source>
</evidence>
<dbReference type="PROSITE" id="PS51294">
    <property type="entry name" value="HTH_MYB"/>
    <property type="match status" value="1"/>
</dbReference>
<dbReference type="Proteomes" id="UP001295684">
    <property type="component" value="Unassembled WGS sequence"/>
</dbReference>
<evidence type="ECO:0000256" key="2">
    <source>
        <dbReference type="ARBA" id="ARBA00023125"/>
    </source>
</evidence>
<dbReference type="PANTHER" id="PTHR46380">
    <property type="entry name" value="CYCLIN-D-BINDING MYB-LIKE TRANSCRIPTION FACTOR 1"/>
    <property type="match status" value="1"/>
</dbReference>
<feature type="region of interest" description="Disordered" evidence="4">
    <location>
        <begin position="1"/>
        <end position="42"/>
    </location>
</feature>
<gene>
    <name evidence="7" type="ORF">ECRASSUSDP1_LOCUS4070</name>
</gene>
<dbReference type="InterPro" id="IPR009057">
    <property type="entry name" value="Homeodomain-like_sf"/>
</dbReference>